<dbReference type="InterPro" id="IPR007627">
    <property type="entry name" value="RNA_pol_sigma70_r2"/>
</dbReference>
<dbReference type="InterPro" id="IPR013325">
    <property type="entry name" value="RNA_pol_sigma_r2"/>
</dbReference>
<feature type="domain" description="RNA polymerase sigma-70" evidence="7">
    <location>
        <begin position="73"/>
        <end position="86"/>
    </location>
</feature>
<name>A0A1Y4DA22_9BACT</name>
<dbReference type="Pfam" id="PF04542">
    <property type="entry name" value="Sigma70_r2"/>
    <property type="match status" value="1"/>
</dbReference>
<comment type="similarity">
    <text evidence="5">Belongs to the sigma-70 factor family.</text>
</comment>
<dbReference type="PROSITE" id="PS00716">
    <property type="entry name" value="SIGMA70_2"/>
    <property type="match status" value="1"/>
</dbReference>
<keyword evidence="10" id="KW-1185">Reference proteome</keyword>
<dbReference type="PANTHER" id="PTHR30603">
    <property type="entry name" value="RNA POLYMERASE SIGMA FACTOR RPO"/>
    <property type="match status" value="1"/>
</dbReference>
<evidence type="ECO:0000256" key="6">
    <source>
        <dbReference type="SAM" id="MobiDB-lite"/>
    </source>
</evidence>
<dbReference type="SUPFAM" id="SSF88659">
    <property type="entry name" value="Sigma3 and sigma4 domains of RNA polymerase sigma factors"/>
    <property type="match status" value="2"/>
</dbReference>
<evidence type="ECO:0000313" key="9">
    <source>
        <dbReference type="EMBL" id="OUO56107.1"/>
    </source>
</evidence>
<reference evidence="10" key="1">
    <citation type="submission" date="2017-04" db="EMBL/GenBank/DDBJ databases">
        <title>Function of individual gut microbiota members based on whole genome sequencing of pure cultures obtained from chicken caecum.</title>
        <authorList>
            <person name="Medvecky M."/>
            <person name="Cejkova D."/>
            <person name="Polansky O."/>
            <person name="Karasova D."/>
            <person name="Kubasova T."/>
            <person name="Cizek A."/>
            <person name="Rychlik I."/>
        </authorList>
    </citation>
    <scope>NUCLEOTIDE SEQUENCE [LARGE SCALE GENOMIC DNA]</scope>
    <source>
        <strain evidence="10">An273</strain>
    </source>
</reference>
<evidence type="ECO:0000256" key="4">
    <source>
        <dbReference type="ARBA" id="ARBA00023163"/>
    </source>
</evidence>
<dbReference type="Pfam" id="PF04545">
    <property type="entry name" value="Sigma70_r4"/>
    <property type="match status" value="1"/>
</dbReference>
<feature type="compositionally biased region" description="Basic residues" evidence="6">
    <location>
        <begin position="368"/>
        <end position="403"/>
    </location>
</feature>
<dbReference type="EMBL" id="NFJD01000004">
    <property type="protein sequence ID" value="OUO56107.1"/>
    <property type="molecule type" value="Genomic_DNA"/>
</dbReference>
<dbReference type="PROSITE" id="PS00715">
    <property type="entry name" value="SIGMA70_1"/>
    <property type="match status" value="1"/>
</dbReference>
<keyword evidence="2 5" id="KW-0731">Sigma factor</keyword>
<dbReference type="InterPro" id="IPR014284">
    <property type="entry name" value="RNA_pol_sigma-70_dom"/>
</dbReference>
<dbReference type="GO" id="GO:0003677">
    <property type="term" value="F:DNA binding"/>
    <property type="evidence" value="ECO:0007669"/>
    <property type="project" value="UniProtKB-KW"/>
</dbReference>
<dbReference type="GO" id="GO:0006352">
    <property type="term" value="P:DNA-templated transcription initiation"/>
    <property type="evidence" value="ECO:0007669"/>
    <property type="project" value="InterPro"/>
</dbReference>
<dbReference type="InterPro" id="IPR013324">
    <property type="entry name" value="RNA_pol_sigma_r3/r4-like"/>
</dbReference>
<evidence type="ECO:0000256" key="3">
    <source>
        <dbReference type="ARBA" id="ARBA00023125"/>
    </source>
</evidence>
<keyword evidence="1 5" id="KW-0805">Transcription regulation</keyword>
<dbReference type="Gene3D" id="1.10.601.10">
    <property type="entry name" value="RNA Polymerase Primary Sigma Factor"/>
    <property type="match status" value="1"/>
</dbReference>
<dbReference type="InterPro" id="IPR007630">
    <property type="entry name" value="RNA_pol_sigma70_r4"/>
</dbReference>
<dbReference type="PANTHER" id="PTHR30603:SF47">
    <property type="entry name" value="RNA POLYMERASE SIGMA FACTOR SIGD, CHLOROPLASTIC"/>
    <property type="match status" value="1"/>
</dbReference>
<dbReference type="AlphaFoldDB" id="A0A1Y4DA22"/>
<evidence type="ECO:0000256" key="5">
    <source>
        <dbReference type="RuleBase" id="RU362124"/>
    </source>
</evidence>
<comment type="caution">
    <text evidence="9">The sequence shown here is derived from an EMBL/GenBank/DDBJ whole genome shotgun (WGS) entry which is preliminary data.</text>
</comment>
<feature type="region of interest" description="Disordered" evidence="6">
    <location>
        <begin position="334"/>
        <end position="403"/>
    </location>
</feature>
<dbReference type="Pfam" id="PF04539">
    <property type="entry name" value="Sigma70_r3"/>
    <property type="match status" value="1"/>
</dbReference>
<gene>
    <name evidence="9" type="ORF">B5F75_05665</name>
</gene>
<dbReference type="InterPro" id="IPR000943">
    <property type="entry name" value="RNA_pol_sigma70"/>
</dbReference>
<dbReference type="InterPro" id="IPR036388">
    <property type="entry name" value="WH-like_DNA-bd_sf"/>
</dbReference>
<keyword evidence="4 5" id="KW-0804">Transcription</keyword>
<feature type="domain" description="RNA polymerase sigma-70" evidence="8">
    <location>
        <begin position="245"/>
        <end position="271"/>
    </location>
</feature>
<evidence type="ECO:0000313" key="10">
    <source>
        <dbReference type="Proteomes" id="UP000196368"/>
    </source>
</evidence>
<dbReference type="InterPro" id="IPR007624">
    <property type="entry name" value="RNA_pol_sigma70_r3"/>
</dbReference>
<proteinExistence type="inferred from homology"/>
<dbReference type="CDD" id="cd06171">
    <property type="entry name" value="Sigma70_r4"/>
    <property type="match status" value="1"/>
</dbReference>
<comment type="function">
    <text evidence="5">Sigma factors are initiation factors that promote the attachment of RNA polymerase to specific initiation sites and are then released.</text>
</comment>
<dbReference type="NCBIfam" id="TIGR02937">
    <property type="entry name" value="sigma70-ECF"/>
    <property type="match status" value="1"/>
</dbReference>
<dbReference type="SUPFAM" id="SSF88946">
    <property type="entry name" value="Sigma2 domain of RNA polymerase sigma factors"/>
    <property type="match status" value="1"/>
</dbReference>
<dbReference type="Gene3D" id="1.10.10.10">
    <property type="entry name" value="Winged helix-like DNA-binding domain superfamily/Winged helix DNA-binding domain"/>
    <property type="match status" value="2"/>
</dbReference>
<sequence>MLYMENESLDSVNEYFKHLGKITQEIDREEMARLWKRAKKGDKDAKNKIMEMNLRLVIPTAKRFQRPGMELMDLIEEGNLGLMQAIDKFEPEKGYRFSTYAVYWIEQYIRKYIEEQSGSIKIPSHAWGNLKRWFRAWNELKEANGRDPSLNEMAAELNLTARQVKSIMDTLSAAKGVDSLTTLVHEEDETTLEDLISDDGKGNPHDVFLKNENQDTIKKSMEELNDRDRQVVIMRYGLADNEPKTLGEVAEILGLSRERVRQIEERAVNTLRKEAQKAGILEVSPVDLRTRKLHSAMRPRLKTNILGETQDNSPLARLLKKRAALVAQAKADKKKAKQAASKKAASAPASKKTASKKHSAVSQQNKKTAAKKTAKTVLKKAKPAARKTQKTARKTASRKTRSH</sequence>
<dbReference type="PRINTS" id="PR00046">
    <property type="entry name" value="SIGMA70FCT"/>
</dbReference>
<evidence type="ECO:0000259" key="7">
    <source>
        <dbReference type="PROSITE" id="PS00715"/>
    </source>
</evidence>
<dbReference type="InterPro" id="IPR050239">
    <property type="entry name" value="Sigma-70_RNA_pol_init_factors"/>
</dbReference>
<accession>A0A1Y4DA22</accession>
<dbReference type="GO" id="GO:0016987">
    <property type="term" value="F:sigma factor activity"/>
    <property type="evidence" value="ECO:0007669"/>
    <property type="project" value="UniProtKB-KW"/>
</dbReference>
<organism evidence="9 10">
    <name type="scientific">Candidatus Avelusimicrobium gallicola</name>
    <dbReference type="NCBI Taxonomy" id="2562704"/>
    <lineage>
        <taxon>Bacteria</taxon>
        <taxon>Pseudomonadati</taxon>
        <taxon>Elusimicrobiota</taxon>
        <taxon>Elusimicrobia</taxon>
        <taxon>Elusimicrobiales</taxon>
        <taxon>Elusimicrobiaceae</taxon>
        <taxon>Candidatus Avelusimicrobium</taxon>
    </lineage>
</organism>
<evidence type="ECO:0000256" key="2">
    <source>
        <dbReference type="ARBA" id="ARBA00023082"/>
    </source>
</evidence>
<protein>
    <recommendedName>
        <fullName evidence="5">RNA polymerase sigma factor</fullName>
    </recommendedName>
</protein>
<evidence type="ECO:0000256" key="1">
    <source>
        <dbReference type="ARBA" id="ARBA00023015"/>
    </source>
</evidence>
<dbReference type="Proteomes" id="UP000196368">
    <property type="component" value="Unassembled WGS sequence"/>
</dbReference>
<evidence type="ECO:0000259" key="8">
    <source>
        <dbReference type="PROSITE" id="PS00716"/>
    </source>
</evidence>
<keyword evidence="3 5" id="KW-0238">DNA-binding</keyword>
<feature type="compositionally biased region" description="Low complexity" evidence="6">
    <location>
        <begin position="338"/>
        <end position="352"/>
    </location>
</feature>